<organism evidence="1 2">
    <name type="scientific">Candidatus Sarcina troglodytae</name>
    <dbReference type="NCBI Taxonomy" id="2726954"/>
    <lineage>
        <taxon>Bacteria</taxon>
        <taxon>Bacillati</taxon>
        <taxon>Bacillota</taxon>
        <taxon>Clostridia</taxon>
        <taxon>Eubacteriales</taxon>
        <taxon>Clostridiaceae</taxon>
        <taxon>Sarcina</taxon>
    </lineage>
</organism>
<evidence type="ECO:0000313" key="2">
    <source>
        <dbReference type="Proteomes" id="UP000594603"/>
    </source>
</evidence>
<dbReference type="Proteomes" id="UP000594603">
    <property type="component" value="Plasmid p1"/>
</dbReference>
<geneLocation type="plasmid" evidence="1 2">
    <name>p1</name>
</geneLocation>
<evidence type="ECO:0000313" key="1">
    <source>
        <dbReference type="EMBL" id="QPJ86575.1"/>
    </source>
</evidence>
<protein>
    <submittedName>
        <fullName evidence="1">Uncharacterized protein</fullName>
    </submittedName>
</protein>
<proteinExistence type="predicted"/>
<reference evidence="1" key="1">
    <citation type="submission" date="2020-04" db="EMBL/GenBank/DDBJ databases">
        <title>A novel bacterium ('Candidatus Sarcina troglodytae' sp. nov.) linked to a protracted, uniformly lethal epizootic among sanctuary western chimpanzees (Pan troglodytes verus) in Sierra Leone.</title>
        <authorList>
            <person name="Owens L.A."/>
            <person name="Colitti B."/>
            <person name="Hirji I."/>
            <person name="Pizaro A."/>
            <person name="Jaffe J.E."/>
            <person name="Moittie S."/>
            <person name="Bishop-Lilly K.A."/>
            <person name="Estrella L.A."/>
            <person name="Voegtly L.J."/>
            <person name="Kuhn J.H."/>
            <person name="Suen G."/>
            <person name="Deblois C.L."/>
            <person name="Dunn C."/>
            <person name="Juan-Salles C."/>
            <person name="Goldberg T.L."/>
        </authorList>
    </citation>
    <scope>NUCLEOTIDE SEQUENCE</scope>
    <source>
        <strain evidence="1">JB2</strain>
    </source>
</reference>
<keyword evidence="2" id="KW-1185">Reference proteome</keyword>
<sequence>MKRLPEFILGLTGAILGLLVSLGVGILIFAVVYNDFGLPEQLIRVSSISCIIGGIIGILTIICICFIEKKIKIVSIMLIILAILFIFTNLLQIISSILLIIAGIMGLIRKVD</sequence>
<dbReference type="EMBL" id="CP051755">
    <property type="protein sequence ID" value="QPJ86575.1"/>
    <property type="molecule type" value="Genomic_DNA"/>
</dbReference>
<name>A0ACD1BG80_9CLOT</name>
<accession>A0ACD1BG80</accession>
<keyword evidence="1" id="KW-0614">Plasmid</keyword>
<gene>
    <name evidence="1" type="ORF">HH195_11420</name>
</gene>